<reference evidence="7" key="1">
    <citation type="submission" date="2020-11" db="EMBL/GenBank/DDBJ databases">
        <authorList>
            <person name="Tran Van P."/>
        </authorList>
    </citation>
    <scope>NUCLEOTIDE SEQUENCE</scope>
</reference>
<feature type="transmembrane region" description="Helical" evidence="5">
    <location>
        <begin position="110"/>
        <end position="136"/>
    </location>
</feature>
<evidence type="ECO:0000256" key="4">
    <source>
        <dbReference type="ARBA" id="ARBA00023136"/>
    </source>
</evidence>
<gene>
    <name evidence="7" type="ORF">NMOB1V02_LOCUS9095</name>
</gene>
<keyword evidence="6" id="KW-0732">Signal</keyword>
<accession>A0A7R9GG95</accession>
<evidence type="ECO:0000256" key="1">
    <source>
        <dbReference type="ARBA" id="ARBA00004141"/>
    </source>
</evidence>
<sequence length="148" mass="17031">YAAFLGILFLMELAGAAYVLDNGIEYSKFSDWSKGRFTQLIMKYDDEHRSRRIMNMIQEFIGCCGSKGPMDYDRMGKEIPHECRNKVTGNVYKDGCSEVFAWYMETKSGWIAGIALTLCLLQLFGLAFGICLCRALQREKRIFEQRGY</sequence>
<evidence type="ECO:0000256" key="2">
    <source>
        <dbReference type="ARBA" id="ARBA00022692"/>
    </source>
</evidence>
<dbReference type="SUPFAM" id="SSF48652">
    <property type="entry name" value="Tetraspanin"/>
    <property type="match status" value="1"/>
</dbReference>
<evidence type="ECO:0000313" key="8">
    <source>
        <dbReference type="Proteomes" id="UP000678499"/>
    </source>
</evidence>
<comment type="subcellular location">
    <subcellularLocation>
        <location evidence="1">Membrane</location>
        <topology evidence="1">Multi-pass membrane protein</topology>
    </subcellularLocation>
</comment>
<organism evidence="7">
    <name type="scientific">Notodromas monacha</name>
    <dbReference type="NCBI Taxonomy" id="399045"/>
    <lineage>
        <taxon>Eukaryota</taxon>
        <taxon>Metazoa</taxon>
        <taxon>Ecdysozoa</taxon>
        <taxon>Arthropoda</taxon>
        <taxon>Crustacea</taxon>
        <taxon>Oligostraca</taxon>
        <taxon>Ostracoda</taxon>
        <taxon>Podocopa</taxon>
        <taxon>Podocopida</taxon>
        <taxon>Cypridocopina</taxon>
        <taxon>Cypridoidea</taxon>
        <taxon>Cyprididae</taxon>
        <taxon>Notodromas</taxon>
    </lineage>
</organism>
<keyword evidence="4 5" id="KW-0472">Membrane</keyword>
<dbReference type="GO" id="GO:0016020">
    <property type="term" value="C:membrane"/>
    <property type="evidence" value="ECO:0007669"/>
    <property type="project" value="UniProtKB-SubCell"/>
</dbReference>
<evidence type="ECO:0008006" key="9">
    <source>
        <dbReference type="Google" id="ProtNLM"/>
    </source>
</evidence>
<feature type="signal peptide" evidence="6">
    <location>
        <begin position="1"/>
        <end position="16"/>
    </location>
</feature>
<evidence type="ECO:0000256" key="3">
    <source>
        <dbReference type="ARBA" id="ARBA00022989"/>
    </source>
</evidence>
<dbReference type="EMBL" id="OA884911">
    <property type="protein sequence ID" value="CAD7281450.1"/>
    <property type="molecule type" value="Genomic_DNA"/>
</dbReference>
<feature type="chain" id="PRO_5036210839" description="Tetraspanin" evidence="6">
    <location>
        <begin position="17"/>
        <end position="148"/>
    </location>
</feature>
<proteinExistence type="predicted"/>
<keyword evidence="2 5" id="KW-0812">Transmembrane</keyword>
<dbReference type="EMBL" id="CAJPEX010002874">
    <property type="protein sequence ID" value="CAG0921602.1"/>
    <property type="molecule type" value="Genomic_DNA"/>
</dbReference>
<dbReference type="Pfam" id="PF00335">
    <property type="entry name" value="Tetraspanin"/>
    <property type="match status" value="1"/>
</dbReference>
<protein>
    <recommendedName>
        <fullName evidence="9">Tetraspanin</fullName>
    </recommendedName>
</protein>
<dbReference type="Proteomes" id="UP000678499">
    <property type="component" value="Unassembled WGS sequence"/>
</dbReference>
<dbReference type="InterPro" id="IPR018499">
    <property type="entry name" value="Tetraspanin/Peripherin"/>
</dbReference>
<dbReference type="AlphaFoldDB" id="A0A7R9GG95"/>
<keyword evidence="8" id="KW-1185">Reference proteome</keyword>
<evidence type="ECO:0000256" key="5">
    <source>
        <dbReference type="SAM" id="Phobius"/>
    </source>
</evidence>
<evidence type="ECO:0000256" key="6">
    <source>
        <dbReference type="SAM" id="SignalP"/>
    </source>
</evidence>
<feature type="non-terminal residue" evidence="7">
    <location>
        <position position="1"/>
    </location>
</feature>
<name>A0A7R9GG95_9CRUS</name>
<evidence type="ECO:0000313" key="7">
    <source>
        <dbReference type="EMBL" id="CAD7281450.1"/>
    </source>
</evidence>
<keyword evidence="3 5" id="KW-1133">Transmembrane helix</keyword>
<dbReference type="CDD" id="cd03127">
    <property type="entry name" value="tetraspanin_LEL"/>
    <property type="match status" value="1"/>
</dbReference>
<dbReference type="InterPro" id="IPR008952">
    <property type="entry name" value="Tetraspanin_EC2_sf"/>
</dbReference>
<dbReference type="Gene3D" id="1.10.1450.10">
    <property type="entry name" value="Tetraspanin"/>
    <property type="match status" value="1"/>
</dbReference>
<dbReference type="OrthoDB" id="10051670at2759"/>